<dbReference type="EMBL" id="BAAADO010000001">
    <property type="protein sequence ID" value="GAA0481945.1"/>
    <property type="molecule type" value="Genomic_DNA"/>
</dbReference>
<keyword evidence="1" id="KW-0472">Membrane</keyword>
<evidence type="ECO:0000256" key="1">
    <source>
        <dbReference type="SAM" id="Phobius"/>
    </source>
</evidence>
<dbReference type="RefSeq" id="WP_343836845.1">
    <property type="nucleotide sequence ID" value="NZ_BAAADO010000001.1"/>
</dbReference>
<sequence length="204" mass="22890">MDERINRIGFIIKKKFLISLLIGFMLLGTFIGSFGFTSTMFVLPIGGIGDFYVTFDKLEGKGFSMSPRFGRSDDSTDDTSDDTLIRSSFQSVTIYGLHLYKDFKLPTGEWIRVNIHANQPTEIEGLIQDARFIEANLQLDGMAMNQSSEDTDVLTNWIQNEQTVTITNGEMVTDYLFQNMVTLNGAEFSIEMLSESQAKEPSAS</sequence>
<comment type="caution">
    <text evidence="2">The sequence shown here is derived from an EMBL/GenBank/DDBJ whole genome shotgun (WGS) entry which is preliminary data.</text>
</comment>
<dbReference type="InterPro" id="IPR046198">
    <property type="entry name" value="DUF6230"/>
</dbReference>
<evidence type="ECO:0000313" key="3">
    <source>
        <dbReference type="Proteomes" id="UP001500880"/>
    </source>
</evidence>
<keyword evidence="3" id="KW-1185">Reference proteome</keyword>
<organism evidence="2 3">
    <name type="scientific">Salinibacillus aidingensis</name>
    <dbReference type="NCBI Taxonomy" id="237684"/>
    <lineage>
        <taxon>Bacteria</taxon>
        <taxon>Bacillati</taxon>
        <taxon>Bacillota</taxon>
        <taxon>Bacilli</taxon>
        <taxon>Bacillales</taxon>
        <taxon>Bacillaceae</taxon>
        <taxon>Salinibacillus</taxon>
    </lineage>
</organism>
<reference evidence="3" key="1">
    <citation type="journal article" date="2019" name="Int. J. Syst. Evol. Microbiol.">
        <title>The Global Catalogue of Microorganisms (GCM) 10K type strain sequencing project: providing services to taxonomists for standard genome sequencing and annotation.</title>
        <authorList>
            <consortium name="The Broad Institute Genomics Platform"/>
            <consortium name="The Broad Institute Genome Sequencing Center for Infectious Disease"/>
            <person name="Wu L."/>
            <person name="Ma J."/>
        </authorList>
    </citation>
    <scope>NUCLEOTIDE SEQUENCE [LARGE SCALE GENOMIC DNA]</scope>
    <source>
        <strain evidence="3">JCM 12389</strain>
    </source>
</reference>
<keyword evidence="1" id="KW-1133">Transmembrane helix</keyword>
<accession>A0ABP3KKW1</accession>
<protein>
    <submittedName>
        <fullName evidence="2">Uncharacterized protein</fullName>
    </submittedName>
</protein>
<keyword evidence="1" id="KW-0812">Transmembrane</keyword>
<dbReference type="Proteomes" id="UP001500880">
    <property type="component" value="Unassembled WGS sequence"/>
</dbReference>
<dbReference type="Pfam" id="PF19741">
    <property type="entry name" value="DUF6230"/>
    <property type="match status" value="1"/>
</dbReference>
<proteinExistence type="predicted"/>
<evidence type="ECO:0000313" key="2">
    <source>
        <dbReference type="EMBL" id="GAA0481945.1"/>
    </source>
</evidence>
<gene>
    <name evidence="2" type="ORF">GCM10008986_03390</name>
</gene>
<name>A0ABP3KKW1_9BACI</name>
<feature type="transmembrane region" description="Helical" evidence="1">
    <location>
        <begin position="16"/>
        <end position="36"/>
    </location>
</feature>